<keyword evidence="1" id="KW-0732">Signal</keyword>
<comment type="caution">
    <text evidence="2">The sequence shown here is derived from an EMBL/GenBank/DDBJ whole genome shotgun (WGS) entry which is preliminary data.</text>
</comment>
<name>A0A921F7T0_9ACTN</name>
<evidence type="ECO:0008006" key="4">
    <source>
        <dbReference type="Google" id="ProtNLM"/>
    </source>
</evidence>
<dbReference type="RefSeq" id="WP_303915290.1">
    <property type="nucleotide sequence ID" value="NZ_DYXM01000257.1"/>
</dbReference>
<reference evidence="2" key="1">
    <citation type="journal article" date="2021" name="PeerJ">
        <title>Extensive microbial diversity within the chicken gut microbiome revealed by metagenomics and culture.</title>
        <authorList>
            <person name="Gilroy R."/>
            <person name="Ravi A."/>
            <person name="Getino M."/>
            <person name="Pursley I."/>
            <person name="Horton D.L."/>
            <person name="Alikhan N.F."/>
            <person name="Baker D."/>
            <person name="Gharbi K."/>
            <person name="Hall N."/>
            <person name="Watson M."/>
            <person name="Adriaenssens E.M."/>
            <person name="Foster-Nyarko E."/>
            <person name="Jarju S."/>
            <person name="Secka A."/>
            <person name="Antonio M."/>
            <person name="Oren A."/>
            <person name="Chaudhuri R.R."/>
            <person name="La Ragione R."/>
            <person name="Hildebrand F."/>
            <person name="Pallen M.J."/>
        </authorList>
    </citation>
    <scope>NUCLEOTIDE SEQUENCE</scope>
    <source>
        <strain evidence="2">ChiGjej1B1-18357</strain>
    </source>
</reference>
<accession>A0A921F7T0</accession>
<evidence type="ECO:0000256" key="1">
    <source>
        <dbReference type="SAM" id="SignalP"/>
    </source>
</evidence>
<dbReference type="EMBL" id="DYXM01000257">
    <property type="protein sequence ID" value="HJE92003.1"/>
    <property type="molecule type" value="Genomic_DNA"/>
</dbReference>
<evidence type="ECO:0000313" key="2">
    <source>
        <dbReference type="EMBL" id="HJE92003.1"/>
    </source>
</evidence>
<organism evidence="2 3">
    <name type="scientific">Dietzia timorensis</name>
    <dbReference type="NCBI Taxonomy" id="499555"/>
    <lineage>
        <taxon>Bacteria</taxon>
        <taxon>Bacillati</taxon>
        <taxon>Actinomycetota</taxon>
        <taxon>Actinomycetes</taxon>
        <taxon>Mycobacteriales</taxon>
        <taxon>Dietziaceae</taxon>
        <taxon>Dietzia</taxon>
    </lineage>
</organism>
<evidence type="ECO:0000313" key="3">
    <source>
        <dbReference type="Proteomes" id="UP000776650"/>
    </source>
</evidence>
<dbReference type="AlphaFoldDB" id="A0A921F7T0"/>
<feature type="chain" id="PRO_5036673838" description="Secreted protein" evidence="1">
    <location>
        <begin position="26"/>
        <end position="87"/>
    </location>
</feature>
<dbReference type="Proteomes" id="UP000776650">
    <property type="component" value="Unassembled WGS sequence"/>
</dbReference>
<protein>
    <recommendedName>
        <fullName evidence="4">Secreted protein</fullName>
    </recommendedName>
</protein>
<gene>
    <name evidence="2" type="ORF">K8V11_13440</name>
</gene>
<reference evidence="2" key="2">
    <citation type="submission" date="2021-09" db="EMBL/GenBank/DDBJ databases">
        <authorList>
            <person name="Gilroy R."/>
        </authorList>
    </citation>
    <scope>NUCLEOTIDE SEQUENCE</scope>
    <source>
        <strain evidence="2">ChiGjej1B1-18357</strain>
    </source>
</reference>
<sequence length="87" mass="8366">MRTSIRRIASITAVGAAATAMSVGAAGTAGAQAPLQGSLEAAGLVNQDGTFTEIGQSVGVPIVAGSGLAFFGVCLSVEITGVANCPT</sequence>
<proteinExistence type="predicted"/>
<feature type="signal peptide" evidence="1">
    <location>
        <begin position="1"/>
        <end position="25"/>
    </location>
</feature>